<protein>
    <recommendedName>
        <fullName evidence="12">Mitochondrial uncoupling protein 4</fullName>
    </recommendedName>
</protein>
<evidence type="ECO:0000256" key="2">
    <source>
        <dbReference type="ARBA" id="ARBA00006375"/>
    </source>
</evidence>
<name>A7T0E4_NEMVE</name>
<evidence type="ECO:0000256" key="3">
    <source>
        <dbReference type="ARBA" id="ARBA00022448"/>
    </source>
</evidence>
<dbReference type="AlphaFoldDB" id="A7T0E4"/>
<dbReference type="EMBL" id="DS470023">
    <property type="protein sequence ID" value="EDO30568.1"/>
    <property type="molecule type" value="Genomic_DNA"/>
</dbReference>
<dbReference type="PROSITE" id="PS50920">
    <property type="entry name" value="SOLCAR"/>
    <property type="match status" value="1"/>
</dbReference>
<evidence type="ECO:0000256" key="5">
    <source>
        <dbReference type="ARBA" id="ARBA00022737"/>
    </source>
</evidence>
<proteinExistence type="inferred from homology"/>
<evidence type="ECO:0000256" key="8">
    <source>
        <dbReference type="PROSITE-ProRule" id="PRU00282"/>
    </source>
</evidence>
<dbReference type="eggNOG" id="KOG0753">
    <property type="taxonomic scope" value="Eukaryota"/>
</dbReference>
<dbReference type="InParanoid" id="A7T0E4"/>
<evidence type="ECO:0000256" key="9">
    <source>
        <dbReference type="RuleBase" id="RU000488"/>
    </source>
</evidence>
<dbReference type="HOGENOM" id="CLU_2352629_0_0_1"/>
<keyword evidence="3 9" id="KW-0813">Transport</keyword>
<organism evidence="10 11">
    <name type="scientific">Nematostella vectensis</name>
    <name type="common">Starlet sea anemone</name>
    <dbReference type="NCBI Taxonomy" id="45351"/>
    <lineage>
        <taxon>Eukaryota</taxon>
        <taxon>Metazoa</taxon>
        <taxon>Cnidaria</taxon>
        <taxon>Anthozoa</taxon>
        <taxon>Hexacorallia</taxon>
        <taxon>Actiniaria</taxon>
        <taxon>Edwardsiidae</taxon>
        <taxon>Nematostella</taxon>
    </lineage>
</organism>
<dbReference type="Gene3D" id="1.50.40.10">
    <property type="entry name" value="Mitochondrial carrier domain"/>
    <property type="match status" value="1"/>
</dbReference>
<accession>A7T0E4</accession>
<evidence type="ECO:0000256" key="4">
    <source>
        <dbReference type="ARBA" id="ARBA00022692"/>
    </source>
</evidence>
<keyword evidence="4 8" id="KW-0812">Transmembrane</keyword>
<dbReference type="Proteomes" id="UP000001593">
    <property type="component" value="Unassembled WGS sequence"/>
</dbReference>
<dbReference type="InterPro" id="IPR050391">
    <property type="entry name" value="Mito_Metabolite_Transporter"/>
</dbReference>
<keyword evidence="7 8" id="KW-0472">Membrane</keyword>
<evidence type="ECO:0000313" key="10">
    <source>
        <dbReference type="EMBL" id="EDO30568.1"/>
    </source>
</evidence>
<evidence type="ECO:0000256" key="6">
    <source>
        <dbReference type="ARBA" id="ARBA00022989"/>
    </source>
</evidence>
<keyword evidence="5" id="KW-0677">Repeat</keyword>
<dbReference type="Pfam" id="PF00153">
    <property type="entry name" value="Mito_carr"/>
    <property type="match status" value="1"/>
</dbReference>
<dbReference type="GO" id="GO:0016020">
    <property type="term" value="C:membrane"/>
    <property type="evidence" value="ECO:0007669"/>
    <property type="project" value="UniProtKB-SubCell"/>
</dbReference>
<comment type="subcellular location">
    <subcellularLocation>
        <location evidence="1">Membrane</location>
        <topology evidence="1">Multi-pass membrane protein</topology>
    </subcellularLocation>
</comment>
<dbReference type="InterPro" id="IPR018108">
    <property type="entry name" value="MCP_transmembrane"/>
</dbReference>
<sequence length="97" mass="10835">MLTYVCRKSVISGMSAGALGQFISSPTDLVKVQMQMEGRRVLIEKRPPRVRGTFHAFRNIVDKYGFRGLWKGWLPNVQRAALVNMGGNSGSSSCRHH</sequence>
<dbReference type="PhylomeDB" id="A7T0E4"/>
<dbReference type="PANTHER" id="PTHR45618">
    <property type="entry name" value="MITOCHONDRIAL DICARBOXYLATE CARRIER-RELATED"/>
    <property type="match status" value="1"/>
</dbReference>
<evidence type="ECO:0000313" key="11">
    <source>
        <dbReference type="Proteomes" id="UP000001593"/>
    </source>
</evidence>
<evidence type="ECO:0000256" key="1">
    <source>
        <dbReference type="ARBA" id="ARBA00004141"/>
    </source>
</evidence>
<feature type="non-terminal residue" evidence="10">
    <location>
        <position position="97"/>
    </location>
</feature>
<reference evidence="10 11" key="1">
    <citation type="journal article" date="2007" name="Science">
        <title>Sea anemone genome reveals ancestral eumetazoan gene repertoire and genomic organization.</title>
        <authorList>
            <person name="Putnam N.H."/>
            <person name="Srivastava M."/>
            <person name="Hellsten U."/>
            <person name="Dirks B."/>
            <person name="Chapman J."/>
            <person name="Salamov A."/>
            <person name="Terry A."/>
            <person name="Shapiro H."/>
            <person name="Lindquist E."/>
            <person name="Kapitonov V.V."/>
            <person name="Jurka J."/>
            <person name="Genikhovich G."/>
            <person name="Grigoriev I.V."/>
            <person name="Lucas S.M."/>
            <person name="Steele R.E."/>
            <person name="Finnerty J.R."/>
            <person name="Technau U."/>
            <person name="Martindale M.Q."/>
            <person name="Rokhsar D.S."/>
        </authorList>
    </citation>
    <scope>NUCLEOTIDE SEQUENCE [LARGE SCALE GENOMIC DNA]</scope>
    <source>
        <strain evidence="11">CH2 X CH6</strain>
    </source>
</reference>
<keyword evidence="11" id="KW-1185">Reference proteome</keyword>
<dbReference type="InterPro" id="IPR023395">
    <property type="entry name" value="MCP_dom_sf"/>
</dbReference>
<dbReference type="SUPFAM" id="SSF103506">
    <property type="entry name" value="Mitochondrial carrier"/>
    <property type="match status" value="1"/>
</dbReference>
<feature type="repeat" description="Solcar" evidence="8">
    <location>
        <begin position="4"/>
        <end position="97"/>
    </location>
</feature>
<evidence type="ECO:0008006" key="12">
    <source>
        <dbReference type="Google" id="ProtNLM"/>
    </source>
</evidence>
<comment type="similarity">
    <text evidence="2 9">Belongs to the mitochondrial carrier (TC 2.A.29) family.</text>
</comment>
<evidence type="ECO:0000256" key="7">
    <source>
        <dbReference type="ARBA" id="ARBA00023136"/>
    </source>
</evidence>
<gene>
    <name evidence="10" type="ORF">NEMVEDRAFT_v1g140297</name>
</gene>
<keyword evidence="6" id="KW-1133">Transmembrane helix</keyword>